<dbReference type="Pfam" id="PF21811">
    <property type="entry name" value="RdfA"/>
    <property type="match status" value="1"/>
</dbReference>
<evidence type="ECO:0000313" key="2">
    <source>
        <dbReference type="Proteomes" id="UP001595898"/>
    </source>
</evidence>
<gene>
    <name evidence="1" type="primary">rdfA</name>
    <name evidence="1" type="ORF">ACFO5R_05780</name>
</gene>
<dbReference type="Proteomes" id="UP001595898">
    <property type="component" value="Unassembled WGS sequence"/>
</dbReference>
<name>A0ABD5PM29_9EURY</name>
<accession>A0ABD5PM29</accession>
<proteinExistence type="predicted"/>
<dbReference type="RefSeq" id="WP_250139563.1">
    <property type="nucleotide sequence ID" value="NZ_JALIQP010000001.1"/>
</dbReference>
<organism evidence="1 2">
    <name type="scientific">Halosolutus amylolyticus</name>
    <dbReference type="NCBI Taxonomy" id="2932267"/>
    <lineage>
        <taxon>Archaea</taxon>
        <taxon>Methanobacteriati</taxon>
        <taxon>Methanobacteriota</taxon>
        <taxon>Stenosarchaea group</taxon>
        <taxon>Halobacteria</taxon>
        <taxon>Halobacteriales</taxon>
        <taxon>Natrialbaceae</taxon>
        <taxon>Halosolutus</taxon>
    </lineage>
</organism>
<evidence type="ECO:0000313" key="1">
    <source>
        <dbReference type="EMBL" id="MFC4541434.1"/>
    </source>
</evidence>
<reference evidence="1 2" key="1">
    <citation type="journal article" date="2019" name="Int. J. Syst. Evol. Microbiol.">
        <title>The Global Catalogue of Microorganisms (GCM) 10K type strain sequencing project: providing services to taxonomists for standard genome sequencing and annotation.</title>
        <authorList>
            <consortium name="The Broad Institute Genomics Platform"/>
            <consortium name="The Broad Institute Genome Sequencing Center for Infectious Disease"/>
            <person name="Wu L."/>
            <person name="Ma J."/>
        </authorList>
    </citation>
    <scope>NUCLEOTIDE SEQUENCE [LARGE SCALE GENOMIC DNA]</scope>
    <source>
        <strain evidence="1 2">WLHS5</strain>
    </source>
</reference>
<dbReference type="InterPro" id="IPR048925">
    <property type="entry name" value="RdfA"/>
</dbReference>
<protein>
    <submittedName>
        <fullName evidence="1">Rod-determining factor RdfA</fullName>
    </submittedName>
</protein>
<dbReference type="EMBL" id="JBHSFA010000002">
    <property type="protein sequence ID" value="MFC4541434.1"/>
    <property type="molecule type" value="Genomic_DNA"/>
</dbReference>
<keyword evidence="2" id="KW-1185">Reference proteome</keyword>
<dbReference type="AlphaFoldDB" id="A0ABD5PM29"/>
<sequence length="216" mass="24165">MAPEYGCKVDATIDRYDLETADPRHESLHDGLLARWTGDDGHSEVGYRRLTEWFNKRLLKRVYDEHGREAHEARIDADYEALTGDDDLVREETTERLSAAGIDGEALLEDMVSWGTMRTHLNDCLEGSKDRSGARTDWERDSVAVAREVVTEKVDEALSSLATKGELAGTDSSSVEVQIHLRCDECPTRVPLEVALDRGYVCDEHSETSANTETHA</sequence>
<comment type="caution">
    <text evidence="1">The sequence shown here is derived from an EMBL/GenBank/DDBJ whole genome shotgun (WGS) entry which is preliminary data.</text>
</comment>